<evidence type="ECO:0000256" key="9">
    <source>
        <dbReference type="ARBA" id="ARBA00047308"/>
    </source>
</evidence>
<dbReference type="InterPro" id="IPR059000">
    <property type="entry name" value="ATPase_P-type_domA"/>
</dbReference>
<dbReference type="InterPro" id="IPR001757">
    <property type="entry name" value="P_typ_ATPase"/>
</dbReference>
<keyword evidence="3 10" id="KW-0812">Transmembrane</keyword>
<reference evidence="12" key="1">
    <citation type="submission" date="2022-06" db="EMBL/GenBank/DDBJ databases">
        <title>Akkermansia biwalacus sp. nov., an anaerobic mucin-degrading bacterium isolated from human intestine.</title>
        <authorList>
            <person name="Kobayashi Y."/>
            <person name="Inoue S."/>
            <person name="Kawahara T."/>
            <person name="Kohda N."/>
        </authorList>
    </citation>
    <scope>NUCLEOTIDE SEQUENCE</scope>
    <source>
        <strain evidence="12">WON2089</strain>
    </source>
</reference>
<dbReference type="Gene3D" id="1.20.1110.10">
    <property type="entry name" value="Calcium-transporting ATPase, transmembrane domain"/>
    <property type="match status" value="1"/>
</dbReference>
<dbReference type="InterPro" id="IPR036412">
    <property type="entry name" value="HAD-like_sf"/>
</dbReference>
<dbReference type="Proteomes" id="UP001062263">
    <property type="component" value="Chromosome"/>
</dbReference>
<organism evidence="12 13">
    <name type="scientific">Akkermansia biwaensis</name>
    <dbReference type="NCBI Taxonomy" id="2946555"/>
    <lineage>
        <taxon>Bacteria</taxon>
        <taxon>Pseudomonadati</taxon>
        <taxon>Verrucomicrobiota</taxon>
        <taxon>Verrucomicrobiia</taxon>
        <taxon>Verrucomicrobiales</taxon>
        <taxon>Akkermansiaceae</taxon>
        <taxon>Akkermansia</taxon>
    </lineage>
</organism>
<evidence type="ECO:0000256" key="3">
    <source>
        <dbReference type="ARBA" id="ARBA00022692"/>
    </source>
</evidence>
<keyword evidence="10" id="KW-0067">ATP-binding</keyword>
<dbReference type="InterPro" id="IPR044492">
    <property type="entry name" value="P_typ_ATPase_HD_dom"/>
</dbReference>
<dbReference type="PANTHER" id="PTHR48085">
    <property type="entry name" value="CADMIUM/ZINC-TRANSPORTING ATPASE HMA2-RELATED"/>
    <property type="match status" value="1"/>
</dbReference>
<comment type="similarity">
    <text evidence="2 10">Belongs to the cation transport ATPase (P-type) (TC 3.A.3) family. Type IB subfamily.</text>
</comment>
<dbReference type="InterPro" id="IPR008250">
    <property type="entry name" value="ATPase_P-typ_transduc_dom_A_sf"/>
</dbReference>
<evidence type="ECO:0000256" key="5">
    <source>
        <dbReference type="ARBA" id="ARBA00022967"/>
    </source>
</evidence>
<feature type="transmembrane region" description="Helical" evidence="10">
    <location>
        <begin position="614"/>
        <end position="635"/>
    </location>
</feature>
<evidence type="ECO:0000313" key="13">
    <source>
        <dbReference type="Proteomes" id="UP001062263"/>
    </source>
</evidence>
<dbReference type="Gene3D" id="3.40.1110.10">
    <property type="entry name" value="Calcium-transporting ATPase, cytoplasmic domain N"/>
    <property type="match status" value="1"/>
</dbReference>
<comment type="catalytic activity">
    <reaction evidence="9">
        <text>Zn(2+)(in) + ATP + H2O = Zn(2+)(out) + ADP + phosphate + H(+)</text>
        <dbReference type="Rhea" id="RHEA:20621"/>
        <dbReference type="ChEBI" id="CHEBI:15377"/>
        <dbReference type="ChEBI" id="CHEBI:15378"/>
        <dbReference type="ChEBI" id="CHEBI:29105"/>
        <dbReference type="ChEBI" id="CHEBI:30616"/>
        <dbReference type="ChEBI" id="CHEBI:43474"/>
        <dbReference type="ChEBI" id="CHEBI:456216"/>
        <dbReference type="EC" id="7.2.2.12"/>
    </reaction>
</comment>
<feature type="domain" description="P-type ATPase A" evidence="11">
    <location>
        <begin position="140"/>
        <end position="240"/>
    </location>
</feature>
<dbReference type="SUPFAM" id="SSF81653">
    <property type="entry name" value="Calcium ATPase, transduction domain A"/>
    <property type="match status" value="1"/>
</dbReference>
<dbReference type="SFLD" id="SFLDS00003">
    <property type="entry name" value="Haloacid_Dehalogenase"/>
    <property type="match status" value="1"/>
</dbReference>
<dbReference type="SUPFAM" id="SSF56784">
    <property type="entry name" value="HAD-like"/>
    <property type="match status" value="1"/>
</dbReference>
<dbReference type="InterPro" id="IPR051014">
    <property type="entry name" value="Cation_Transport_ATPase_IB"/>
</dbReference>
<dbReference type="SUPFAM" id="SSF81665">
    <property type="entry name" value="Calcium ATPase, transmembrane domain M"/>
    <property type="match status" value="1"/>
</dbReference>
<dbReference type="SFLD" id="SFLDG00002">
    <property type="entry name" value="C1.7:_P-type_atpase_like"/>
    <property type="match status" value="1"/>
</dbReference>
<dbReference type="InterPro" id="IPR027256">
    <property type="entry name" value="P-typ_ATPase_IB"/>
</dbReference>
<gene>
    <name evidence="12" type="ORF">Abiwalacus_12510</name>
</gene>
<dbReference type="InterPro" id="IPR023298">
    <property type="entry name" value="ATPase_P-typ_TM_dom_sf"/>
</dbReference>
<keyword evidence="10" id="KW-0547">Nucleotide-binding</keyword>
<dbReference type="EMBL" id="AP025943">
    <property type="protein sequence ID" value="BDL43677.1"/>
    <property type="molecule type" value="Genomic_DNA"/>
</dbReference>
<feature type="transmembrane region" description="Helical" evidence="10">
    <location>
        <begin position="290"/>
        <end position="315"/>
    </location>
</feature>
<keyword evidence="13" id="KW-1185">Reference proteome</keyword>
<dbReference type="PROSITE" id="PS00154">
    <property type="entry name" value="ATPASE_E1_E2"/>
    <property type="match status" value="1"/>
</dbReference>
<accession>A0ABN6QIU4</accession>
<dbReference type="PRINTS" id="PR00119">
    <property type="entry name" value="CATATPASE"/>
</dbReference>
<dbReference type="RefSeq" id="WP_215434169.1">
    <property type="nucleotide sequence ID" value="NZ_AP025943.1"/>
</dbReference>
<feature type="transmembrane region" description="Helical" evidence="10">
    <location>
        <begin position="588"/>
        <end position="608"/>
    </location>
</feature>
<sequence length="644" mass="67768">MSKEHSHEHAFEEMSCGTGCCCSGGSCGTEGAIRPVPAILGIALFAAALVAGGDTWFGLAAYAGAYLLIGWDVLKTAFIGLRHGRAMDENFLMSIASLGAMFLGDYSEAVGVMLFYRVGEYLQERAVGSSRRSVRELMKLRPDAVHVKEDGIVRDLPPAEVEPGTLIEVRAGERIPLDGVIVGGHSVLDTSAMTGESLPVEAGEGTSVMAGYINGQGVLYVRTDRDWKHSALARVQELVEAASGNKSRIEGRLSRFSRIYTPLVIAIAVLVFLCYPFVTGGSWGDGLFRALVLLVISCPCALVLSVPLGFFAGIGRAARNGILVKGSSYLDALRKVKTVVFDKTGTLTEGVFAVDEVLPCAGVSPESLLYWAAHAESAASHPLGRSIVKAYGGALFPERVADMVEMTGGGVSARVEGRSVLAGKKTFLKDAGVAVDDLEERGATIYVALDGVLLGRLRMSDQVKPGAALAVRELRDLGVNRLVMLTGDSSSAGREVGDRLGLDEVFSGLMPAEKLEHIQELKGVDGLVAFVGDGMNDAPSLAGADIGIAMGGVGSDAALQAADVVLMKGDPVSVPEAIRLSMATERIIVQNIVMILGIKILVMVLGILGLAGMWAAVMADVGVCLLAVGNSMRIFRVKTRQGKE</sequence>
<dbReference type="InterPro" id="IPR023214">
    <property type="entry name" value="HAD_sf"/>
</dbReference>
<keyword evidence="10" id="KW-1003">Cell membrane</keyword>
<evidence type="ECO:0000256" key="2">
    <source>
        <dbReference type="ARBA" id="ARBA00006024"/>
    </source>
</evidence>
<name>A0ABN6QIU4_9BACT</name>
<keyword evidence="7 10" id="KW-0472">Membrane</keyword>
<evidence type="ECO:0000313" key="12">
    <source>
        <dbReference type="EMBL" id="BDL43677.1"/>
    </source>
</evidence>
<dbReference type="Pfam" id="PF00122">
    <property type="entry name" value="E1-E2_ATPase"/>
    <property type="match status" value="1"/>
</dbReference>
<evidence type="ECO:0000256" key="7">
    <source>
        <dbReference type="ARBA" id="ARBA00023136"/>
    </source>
</evidence>
<dbReference type="SFLD" id="SFLDF00027">
    <property type="entry name" value="p-type_atpase"/>
    <property type="match status" value="1"/>
</dbReference>
<evidence type="ECO:0000256" key="1">
    <source>
        <dbReference type="ARBA" id="ARBA00004370"/>
    </source>
</evidence>
<proteinExistence type="inferred from homology"/>
<keyword evidence="6 10" id="KW-1133">Transmembrane helix</keyword>
<dbReference type="Gene3D" id="3.40.50.1000">
    <property type="entry name" value="HAD superfamily/HAD-like"/>
    <property type="match status" value="1"/>
</dbReference>
<dbReference type="EC" id="7.2.2.12" evidence="8"/>
<evidence type="ECO:0000259" key="11">
    <source>
        <dbReference type="Pfam" id="PF00122"/>
    </source>
</evidence>
<dbReference type="PROSITE" id="PS51257">
    <property type="entry name" value="PROKAR_LIPOPROTEIN"/>
    <property type="match status" value="1"/>
</dbReference>
<feature type="transmembrane region" description="Helical" evidence="10">
    <location>
        <begin position="38"/>
        <end position="71"/>
    </location>
</feature>
<dbReference type="Pfam" id="PF00702">
    <property type="entry name" value="Hydrolase"/>
    <property type="match status" value="1"/>
</dbReference>
<comment type="subcellular location">
    <subcellularLocation>
        <location evidence="10">Cell membrane</location>
    </subcellularLocation>
    <subcellularLocation>
        <location evidence="1">Membrane</location>
    </subcellularLocation>
</comment>
<keyword evidence="5" id="KW-1278">Translocase</keyword>
<protein>
    <recommendedName>
        <fullName evidence="8">P-type Zn(2+) transporter</fullName>
        <ecNumber evidence="8">7.2.2.12</ecNumber>
    </recommendedName>
</protein>
<dbReference type="NCBIfam" id="TIGR01525">
    <property type="entry name" value="ATPase-IB_hvy"/>
    <property type="match status" value="1"/>
</dbReference>
<evidence type="ECO:0000256" key="8">
    <source>
        <dbReference type="ARBA" id="ARBA00039097"/>
    </source>
</evidence>
<evidence type="ECO:0000256" key="4">
    <source>
        <dbReference type="ARBA" id="ARBA00022723"/>
    </source>
</evidence>
<evidence type="ECO:0000256" key="6">
    <source>
        <dbReference type="ARBA" id="ARBA00022989"/>
    </source>
</evidence>
<dbReference type="NCBIfam" id="TIGR01494">
    <property type="entry name" value="ATPase_P-type"/>
    <property type="match status" value="1"/>
</dbReference>
<dbReference type="InterPro" id="IPR023299">
    <property type="entry name" value="ATPase_P-typ_cyto_dom_N"/>
</dbReference>
<dbReference type="InterPro" id="IPR018303">
    <property type="entry name" value="ATPase_P-typ_P_site"/>
</dbReference>
<dbReference type="NCBIfam" id="TIGR01512">
    <property type="entry name" value="ATPase-IB2_Cd"/>
    <property type="match status" value="1"/>
</dbReference>
<evidence type="ECO:0000256" key="10">
    <source>
        <dbReference type="RuleBase" id="RU362081"/>
    </source>
</evidence>
<dbReference type="PANTHER" id="PTHR48085:SF5">
    <property type="entry name" value="CADMIUM_ZINC-TRANSPORTING ATPASE HMA4-RELATED"/>
    <property type="match status" value="1"/>
</dbReference>
<dbReference type="Gene3D" id="2.70.150.10">
    <property type="entry name" value="Calcium-transporting ATPase, cytoplasmic transduction domain A"/>
    <property type="match status" value="1"/>
</dbReference>
<keyword evidence="4 10" id="KW-0479">Metal-binding</keyword>
<feature type="transmembrane region" description="Helical" evidence="10">
    <location>
        <begin position="259"/>
        <end position="278"/>
    </location>
</feature>
<feature type="transmembrane region" description="Helical" evidence="10">
    <location>
        <begin position="91"/>
        <end position="116"/>
    </location>
</feature>